<protein>
    <recommendedName>
        <fullName evidence="1">SCD domain-containing protein</fullName>
    </recommendedName>
</protein>
<proteinExistence type="predicted"/>
<evidence type="ECO:0000259" key="1">
    <source>
        <dbReference type="PROSITE" id="PS51425"/>
    </source>
</evidence>
<dbReference type="GO" id="GO:0007062">
    <property type="term" value="P:sister chromatid cohesion"/>
    <property type="evidence" value="ECO:0007669"/>
    <property type="project" value="UniProtKB-ARBA"/>
</dbReference>
<dbReference type="GO" id="GO:0003682">
    <property type="term" value="F:chromatin binding"/>
    <property type="evidence" value="ECO:0007669"/>
    <property type="project" value="TreeGrafter"/>
</dbReference>
<gene>
    <name evidence="2" type="ORF">RND71_044106</name>
</gene>
<dbReference type="InterPro" id="IPR020839">
    <property type="entry name" value="SCD"/>
</dbReference>
<dbReference type="SUPFAM" id="SSF48371">
    <property type="entry name" value="ARM repeat"/>
    <property type="match status" value="1"/>
</dbReference>
<dbReference type="EMBL" id="JAVYJV010000105">
    <property type="protein sequence ID" value="KAK4336680.1"/>
    <property type="molecule type" value="Genomic_DNA"/>
</dbReference>
<comment type="caution">
    <text evidence="2">The sequence shown here is derived from an EMBL/GenBank/DDBJ whole genome shotgun (WGS) entry which is preliminary data.</text>
</comment>
<accession>A0AAE1QN73</accession>
<dbReference type="InterPro" id="IPR039662">
    <property type="entry name" value="Cohesin_Scc3/SA"/>
</dbReference>
<dbReference type="PANTHER" id="PTHR11199:SF0">
    <property type="entry name" value="LD34181P-RELATED"/>
    <property type="match status" value="1"/>
</dbReference>
<dbReference type="PANTHER" id="PTHR11199">
    <property type="entry name" value="STROMAL ANTIGEN"/>
    <property type="match status" value="1"/>
</dbReference>
<dbReference type="AlphaFoldDB" id="A0AAE1QN73"/>
<dbReference type="PROSITE" id="PS51425">
    <property type="entry name" value="SCD"/>
    <property type="match status" value="1"/>
</dbReference>
<dbReference type="Gene3D" id="1.25.10.10">
    <property type="entry name" value="Leucine-rich Repeat Variant"/>
    <property type="match status" value="1"/>
</dbReference>
<dbReference type="InterPro" id="IPR016024">
    <property type="entry name" value="ARM-type_fold"/>
</dbReference>
<dbReference type="InterPro" id="IPR056396">
    <property type="entry name" value="HEAT_SCC3-SA"/>
</dbReference>
<evidence type="ECO:0000313" key="2">
    <source>
        <dbReference type="EMBL" id="KAK4336680.1"/>
    </source>
</evidence>
<dbReference type="GO" id="GO:0005634">
    <property type="term" value="C:nucleus"/>
    <property type="evidence" value="ECO:0007669"/>
    <property type="project" value="TreeGrafter"/>
</dbReference>
<name>A0AAE1QN73_9SOLA</name>
<dbReference type="Pfam" id="PF08514">
    <property type="entry name" value="STAG"/>
    <property type="match status" value="1"/>
</dbReference>
<keyword evidence="3" id="KW-1185">Reference proteome</keyword>
<reference evidence="2" key="1">
    <citation type="submission" date="2023-12" db="EMBL/GenBank/DDBJ databases">
        <title>Genome assembly of Anisodus tanguticus.</title>
        <authorList>
            <person name="Wang Y.-J."/>
        </authorList>
    </citation>
    <scope>NUCLEOTIDE SEQUENCE</scope>
    <source>
        <strain evidence="2">KB-2021</strain>
        <tissue evidence="2">Leaf</tissue>
    </source>
</reference>
<dbReference type="InterPro" id="IPR013721">
    <property type="entry name" value="STAG"/>
</dbReference>
<dbReference type="Proteomes" id="UP001291623">
    <property type="component" value="Unassembled WGS sequence"/>
</dbReference>
<organism evidence="2 3">
    <name type="scientific">Anisodus tanguticus</name>
    <dbReference type="NCBI Taxonomy" id="243964"/>
    <lineage>
        <taxon>Eukaryota</taxon>
        <taxon>Viridiplantae</taxon>
        <taxon>Streptophyta</taxon>
        <taxon>Embryophyta</taxon>
        <taxon>Tracheophyta</taxon>
        <taxon>Spermatophyta</taxon>
        <taxon>Magnoliopsida</taxon>
        <taxon>eudicotyledons</taxon>
        <taxon>Gunneridae</taxon>
        <taxon>Pentapetalae</taxon>
        <taxon>asterids</taxon>
        <taxon>lamiids</taxon>
        <taxon>Solanales</taxon>
        <taxon>Solanaceae</taxon>
        <taxon>Solanoideae</taxon>
        <taxon>Hyoscyameae</taxon>
        <taxon>Anisodus</taxon>
    </lineage>
</organism>
<dbReference type="Pfam" id="PF21581">
    <property type="entry name" value="SCD"/>
    <property type="match status" value="1"/>
</dbReference>
<sequence length="715" mass="83159">MESLISWLISLSDSQVRAFRHTATLAAMKLMTALVDVALLLSVNLDNTLRQYEIERSKGKDQRLNERLDALASKKMEMEDNTKDINIMLSYMFKSLFVHRYRDYVPEIRAVCIYEIGVWMKKFPNHFLDDSYLKYIGWTLNDKVCDVRLKCLQALLPLYDKEEIARKMELFTNKFKNRIVQMVLDKDSEVAVQAIKLIIQIQKHHSDVLSDKDCESIYELVFVSNRGVAQAAGEFLNERLFQVDESIEYRSRRGKKLSPHTPLMRDLVQFFIESEFHEHATYLVDSLIDSHLMMKDWECMTDLLLEEPGPDEETLENRQETSLIEIMTCCVKQSVTGEPPICRETGTKRTNKEIKFLHEDKVKITEHFIPVLPQLLDLYKTDAEKIANLMQIPQYFDLSLFTQSGDDLERLLRLINEIVDIHSDSEVLKACAKSYKYLYDDDYQFSRNVWLNKSQLIDMLVNKYKTSSENFSLNPQGPESSLIGLLIKKLSIFFSCHDLTSWNIWKDLFDKFIHSVTQENAEMPIEATKYALEACYFGLMWELNLIHTNKSVMTKAAFRKRLGSYINELRSIIGSRRNDELREEFFNDYGDIIKFTLGKLREINKVICAKTMAKALSTLFLELRSLAQNNPNAYTKQDANFGQLKDLAKRFSLSFGLDHQKNREAIAAFHREGIHFTFNTIENPDDPLGPPPNIPFLEIISEFSNKLLKQDKKIV</sequence>
<evidence type="ECO:0000313" key="3">
    <source>
        <dbReference type="Proteomes" id="UP001291623"/>
    </source>
</evidence>
<dbReference type="GO" id="GO:0008278">
    <property type="term" value="C:cohesin complex"/>
    <property type="evidence" value="ECO:0007669"/>
    <property type="project" value="TreeGrafter"/>
</dbReference>
<feature type="domain" description="SCD" evidence="1">
    <location>
        <begin position="97"/>
        <end position="182"/>
    </location>
</feature>
<dbReference type="Pfam" id="PF24571">
    <property type="entry name" value="HEAT_SCC3-SA"/>
    <property type="match status" value="1"/>
</dbReference>
<dbReference type="GO" id="GO:0000785">
    <property type="term" value="C:chromatin"/>
    <property type="evidence" value="ECO:0007669"/>
    <property type="project" value="TreeGrafter"/>
</dbReference>
<dbReference type="InterPro" id="IPR011989">
    <property type="entry name" value="ARM-like"/>
</dbReference>